<comment type="caution">
    <text evidence="1">The sequence shown here is derived from an EMBL/GenBank/DDBJ whole genome shotgun (WGS) entry which is preliminary data.</text>
</comment>
<dbReference type="Pfam" id="PF13384">
    <property type="entry name" value="HTH_23"/>
    <property type="match status" value="1"/>
</dbReference>
<organism evidence="1 2">
    <name type="scientific">Candidatus Magasanikbacteria bacterium RIFCSPHIGHO2_01_FULL_33_34</name>
    <dbReference type="NCBI Taxonomy" id="1798671"/>
    <lineage>
        <taxon>Bacteria</taxon>
        <taxon>Candidatus Magasanikiibacteriota</taxon>
    </lineage>
</organism>
<dbReference type="Proteomes" id="UP000177067">
    <property type="component" value="Unassembled WGS sequence"/>
</dbReference>
<evidence type="ECO:0000313" key="2">
    <source>
        <dbReference type="Proteomes" id="UP000177067"/>
    </source>
</evidence>
<gene>
    <name evidence="1" type="ORF">A2725_04555</name>
</gene>
<accession>A0A1F6LLG0</accession>
<reference evidence="1 2" key="1">
    <citation type="journal article" date="2016" name="Nat. Commun.">
        <title>Thousands of microbial genomes shed light on interconnected biogeochemical processes in an aquifer system.</title>
        <authorList>
            <person name="Anantharaman K."/>
            <person name="Brown C.T."/>
            <person name="Hug L.A."/>
            <person name="Sharon I."/>
            <person name="Castelle C.J."/>
            <person name="Probst A.J."/>
            <person name="Thomas B.C."/>
            <person name="Singh A."/>
            <person name="Wilkins M.J."/>
            <person name="Karaoz U."/>
            <person name="Brodie E.L."/>
            <person name="Williams K.H."/>
            <person name="Hubbard S.S."/>
            <person name="Banfield J.F."/>
        </authorList>
    </citation>
    <scope>NUCLEOTIDE SEQUENCE [LARGE SCALE GENOMIC DNA]</scope>
</reference>
<evidence type="ECO:0000313" key="1">
    <source>
        <dbReference type="EMBL" id="OGH60206.1"/>
    </source>
</evidence>
<name>A0A1F6LLG0_9BACT</name>
<dbReference type="EMBL" id="MFPS01000001">
    <property type="protein sequence ID" value="OGH60206.1"/>
    <property type="molecule type" value="Genomic_DNA"/>
</dbReference>
<sequence>MAGSPLSAPRTMRARWYLQVDKYGKSINEVCEIFGISKKTYYKWYNLDNGHDSRKYVSRKDHPKLKLTPKIRLVIYKAKIKYTYGLYNHTSKTNKLWLYTF</sequence>
<dbReference type="AlphaFoldDB" id="A0A1F6LLG0"/>
<proteinExistence type="predicted"/>
<protein>
    <submittedName>
        <fullName evidence="1">Uncharacterized protein</fullName>
    </submittedName>
</protein>